<dbReference type="Gramene" id="TraesNOR5B03G02851090.1">
    <property type="protein sequence ID" value="TraesNOR5B03G02851090.1"/>
    <property type="gene ID" value="TraesNOR5B03G02851090"/>
</dbReference>
<proteinExistence type="predicted"/>
<dbReference type="Gramene" id="TraesCS5B03G0213500.1">
    <property type="protein sequence ID" value="TraesCS5B03G0213500.1.CDS"/>
    <property type="gene ID" value="TraesCS5B03G0213500"/>
</dbReference>
<dbReference type="Proteomes" id="UP000019116">
    <property type="component" value="Chromosome 5B"/>
</dbReference>
<dbReference type="Gramene" id="TraesPARA_EIv1.0_1648800.1">
    <property type="protein sequence ID" value="TraesPARA_EIv1.0_1648800.1.CDS"/>
    <property type="gene ID" value="TraesPARA_EIv1.0_1648800"/>
</dbReference>
<name>A0A3B6LHB4_WHEAT</name>
<feature type="domain" description="DUF6598" evidence="2">
    <location>
        <begin position="130"/>
        <end position="334"/>
    </location>
</feature>
<dbReference type="AlphaFoldDB" id="A0A3B6LHB4"/>
<sequence>MPPSPSTSPSDCGDSAMSITADEDHAGWTFGDSGSDEEEEWTNRPFTVDDFPRVSYDRGEQTYTIYANPDFCRRGPAPLSLFRAYNDPLVDKERDWFCEEYELHDESEITVNNVGINDCSNSCDRSTMVLVQFFDLKIAGYHHTQPGPAKIFGFFAARDRIKPLRNYVYKREIDNYEAVAVNRKMGTARLSLGSPARGINMTDHVLFEFKLCIRIEDQPDEGPKEELLIEGCTKLSNMFRPSFVETQRLYGEKCGLDLKFAVLNSAVQAKIDVEIVYAPACGLILNLYAKTSGFGDIIRLFRGRSKAGGRFSSVVGVLIDSYLDVCVEGSSKEGLCQRSPQDGCGLDQKLPCYTWTGRFGACYRGTVVEKVKFDKFTTISVKVTWSMVDEEWRIRYA</sequence>
<reference evidence="3" key="2">
    <citation type="submission" date="2018-10" db="UniProtKB">
        <authorList>
            <consortium name="EnsemblPlants"/>
        </authorList>
    </citation>
    <scope>IDENTIFICATION</scope>
</reference>
<dbReference type="Gramene" id="TraesSYM5B03G02854460.1">
    <property type="protein sequence ID" value="TraesSYM5B03G02854460.1"/>
    <property type="gene ID" value="TraesSYM5B03G02854460"/>
</dbReference>
<dbReference type="Gramene" id="TraesSTA5B03G02817520.1">
    <property type="protein sequence ID" value="TraesSTA5B03G02817520.1"/>
    <property type="gene ID" value="TraesSTA5B03G02817520"/>
</dbReference>
<dbReference type="Gramene" id="TraesARI5B03G02867690.1">
    <property type="protein sequence ID" value="TraesARI5B03G02867690.1"/>
    <property type="gene ID" value="TraesARI5B03G02867690"/>
</dbReference>
<evidence type="ECO:0000313" key="4">
    <source>
        <dbReference type="Proteomes" id="UP000019116"/>
    </source>
</evidence>
<dbReference type="Gramene" id="TraesLDM5B03G02828170.1">
    <property type="protein sequence ID" value="TraesLDM5B03G02828170.1"/>
    <property type="gene ID" value="TraesLDM5B03G02828170"/>
</dbReference>
<dbReference type="Gramene" id="TraesJUL5B03G02845940.1">
    <property type="protein sequence ID" value="TraesJUL5B03G02845940.1"/>
    <property type="gene ID" value="TraesJUL5B03G02845940"/>
</dbReference>
<reference evidence="3" key="1">
    <citation type="submission" date="2018-08" db="EMBL/GenBank/DDBJ databases">
        <authorList>
            <person name="Rossello M."/>
        </authorList>
    </citation>
    <scope>NUCLEOTIDE SEQUENCE [LARGE SCALE GENOMIC DNA]</scope>
    <source>
        <strain evidence="3">cv. Chinese Spring</strain>
    </source>
</reference>
<dbReference type="OrthoDB" id="586414at2759"/>
<dbReference type="Gramene" id="TraesCLE_scaffold_008336_01G000600.1">
    <property type="protein sequence ID" value="TraesCLE_scaffold_008336_01G000600.1"/>
    <property type="gene ID" value="TraesCLE_scaffold_008336_01G000600"/>
</dbReference>
<dbReference type="PANTHER" id="PTHR33065">
    <property type="entry name" value="OS07G0486400 PROTEIN"/>
    <property type="match status" value="1"/>
</dbReference>
<dbReference type="RefSeq" id="XP_044392816.1">
    <property type="nucleotide sequence ID" value="XM_044536881.1"/>
</dbReference>
<organism evidence="3">
    <name type="scientific">Triticum aestivum</name>
    <name type="common">Wheat</name>
    <dbReference type="NCBI Taxonomy" id="4565"/>
    <lineage>
        <taxon>Eukaryota</taxon>
        <taxon>Viridiplantae</taxon>
        <taxon>Streptophyta</taxon>
        <taxon>Embryophyta</taxon>
        <taxon>Tracheophyta</taxon>
        <taxon>Spermatophyta</taxon>
        <taxon>Magnoliopsida</taxon>
        <taxon>Liliopsida</taxon>
        <taxon>Poales</taxon>
        <taxon>Poaceae</taxon>
        <taxon>BOP clade</taxon>
        <taxon>Pooideae</taxon>
        <taxon>Triticodae</taxon>
        <taxon>Triticeae</taxon>
        <taxon>Triticinae</taxon>
        <taxon>Triticum</taxon>
    </lineage>
</organism>
<dbReference type="Gramene" id="TraesJAG5B03G02825460.1">
    <property type="protein sequence ID" value="TraesJAG5B03G02825460.1"/>
    <property type="gene ID" value="TraesJAG5B03G02825460"/>
</dbReference>
<dbReference type="GeneID" id="123115791"/>
<evidence type="ECO:0000256" key="1">
    <source>
        <dbReference type="SAM" id="MobiDB-lite"/>
    </source>
</evidence>
<dbReference type="Gramene" id="TraesMAC5B03G02825270.1">
    <property type="protein sequence ID" value="TraesMAC5B03G02825270.1"/>
    <property type="gene ID" value="TraesMAC5B03G02825270"/>
</dbReference>
<keyword evidence="4" id="KW-1185">Reference proteome</keyword>
<evidence type="ECO:0000313" key="3">
    <source>
        <dbReference type="EnsemblPlants" id="TraesCS5B02G085100.1"/>
    </source>
</evidence>
<dbReference type="Gramene" id="TraesROB_scaffold_003109_01G000100.1">
    <property type="protein sequence ID" value="TraesROB_scaffold_003109_01G000100.1"/>
    <property type="gene ID" value="TraesROB_scaffold_003109_01G000100"/>
</dbReference>
<protein>
    <recommendedName>
        <fullName evidence="2">DUF6598 domain-containing protein</fullName>
    </recommendedName>
</protein>
<dbReference type="InterPro" id="IPR046533">
    <property type="entry name" value="DUF6598"/>
</dbReference>
<dbReference type="Gramene" id="TraesWEE_scaffold_038149_01G000100.1">
    <property type="protein sequence ID" value="TraesWEE_scaffold_038149_01G000100.1"/>
    <property type="gene ID" value="TraesWEE_scaffold_038149_01G000100"/>
</dbReference>
<dbReference type="RefSeq" id="XP_044392817.1">
    <property type="nucleotide sequence ID" value="XM_044536882.1"/>
</dbReference>
<dbReference type="Gramene" id="TraesCAD_scaffold_041286_01G000200.1">
    <property type="protein sequence ID" value="TraesCAD_scaffold_041286_01G000200.1"/>
    <property type="gene ID" value="TraesCAD_scaffold_041286_01G000200"/>
</dbReference>
<dbReference type="Gramene" id="TraesCS5B02G085100.1">
    <property type="protein sequence ID" value="TraesCS5B02G085100.1"/>
    <property type="gene ID" value="TraesCS5B02G085100"/>
</dbReference>
<gene>
    <name evidence="3" type="primary">LOC123115791</name>
</gene>
<dbReference type="Pfam" id="PF20241">
    <property type="entry name" value="DUF6598"/>
    <property type="match status" value="1"/>
</dbReference>
<accession>A0A3B6LHB4</accession>
<dbReference type="PaxDb" id="4565-Traes_5BS_138B56F09.3"/>
<dbReference type="OMA" id="HARIFGF"/>
<feature type="region of interest" description="Disordered" evidence="1">
    <location>
        <begin position="1"/>
        <end position="46"/>
    </location>
</feature>
<dbReference type="PANTHER" id="PTHR33065:SF96">
    <property type="entry name" value="DUF6598 DOMAIN-CONTAINING PROTEIN"/>
    <property type="match status" value="1"/>
</dbReference>
<evidence type="ECO:0000259" key="2">
    <source>
        <dbReference type="Pfam" id="PF20241"/>
    </source>
</evidence>
<dbReference type="EnsemblPlants" id="TraesCS5B02G085100.1">
    <property type="protein sequence ID" value="TraesCS5B02G085100.1"/>
    <property type="gene ID" value="TraesCS5B02G085100"/>
</dbReference>
<dbReference type="Gramene" id="TraesLAC5B03G02780140.1">
    <property type="protein sequence ID" value="TraesLAC5B03G02780140.1"/>
    <property type="gene ID" value="TraesLAC5B03G02780140"/>
</dbReference>